<organism evidence="1 2">
    <name type="scientific">Riccia fluitans</name>
    <dbReference type="NCBI Taxonomy" id="41844"/>
    <lineage>
        <taxon>Eukaryota</taxon>
        <taxon>Viridiplantae</taxon>
        <taxon>Streptophyta</taxon>
        <taxon>Embryophyta</taxon>
        <taxon>Marchantiophyta</taxon>
        <taxon>Marchantiopsida</taxon>
        <taxon>Marchantiidae</taxon>
        <taxon>Marchantiales</taxon>
        <taxon>Ricciaceae</taxon>
        <taxon>Riccia</taxon>
    </lineage>
</organism>
<gene>
    <name evidence="1" type="ORF">R1flu_018988</name>
</gene>
<name>A0ABD1ZHQ4_9MARC</name>
<dbReference type="AlphaFoldDB" id="A0ABD1ZHQ4"/>
<evidence type="ECO:0000313" key="2">
    <source>
        <dbReference type="Proteomes" id="UP001605036"/>
    </source>
</evidence>
<protein>
    <submittedName>
        <fullName evidence="1">Uncharacterized protein</fullName>
    </submittedName>
</protein>
<reference evidence="1 2" key="1">
    <citation type="submission" date="2024-09" db="EMBL/GenBank/DDBJ databases">
        <title>Chromosome-scale assembly of Riccia fluitans.</title>
        <authorList>
            <person name="Paukszto L."/>
            <person name="Sawicki J."/>
            <person name="Karawczyk K."/>
            <person name="Piernik-Szablinska J."/>
            <person name="Szczecinska M."/>
            <person name="Mazdziarz M."/>
        </authorList>
    </citation>
    <scope>NUCLEOTIDE SEQUENCE [LARGE SCALE GENOMIC DNA]</scope>
    <source>
        <strain evidence="1">Rf_01</strain>
        <tissue evidence="1">Aerial parts of the thallus</tissue>
    </source>
</reference>
<accession>A0ABD1ZHQ4</accession>
<dbReference type="Proteomes" id="UP001605036">
    <property type="component" value="Unassembled WGS sequence"/>
</dbReference>
<proteinExistence type="predicted"/>
<keyword evidence="2" id="KW-1185">Reference proteome</keyword>
<comment type="caution">
    <text evidence="1">The sequence shown here is derived from an EMBL/GenBank/DDBJ whole genome shotgun (WGS) entry which is preliminary data.</text>
</comment>
<evidence type="ECO:0000313" key="1">
    <source>
        <dbReference type="EMBL" id="KAL2650860.1"/>
    </source>
</evidence>
<dbReference type="EMBL" id="JBHFFA010000001">
    <property type="protein sequence ID" value="KAL2650860.1"/>
    <property type="molecule type" value="Genomic_DNA"/>
</dbReference>
<sequence length="70" mass="8087">MNLCRVAYAYRDLQETVASLLLIPIKDMLDNSCVNQLETLVKRVSACWLRLTIERRKFTESISTVKSNPQ</sequence>